<dbReference type="Pfam" id="PF01129">
    <property type="entry name" value="ART"/>
    <property type="match status" value="1"/>
</dbReference>
<keyword evidence="11" id="KW-0520">NAD</keyword>
<keyword evidence="6 11" id="KW-0808">Transferase</keyword>
<dbReference type="InterPro" id="IPR050999">
    <property type="entry name" value="ADP-ribosyltransferase_ARG"/>
</dbReference>
<dbReference type="SUPFAM" id="SSF56399">
    <property type="entry name" value="ADP-ribosylation"/>
    <property type="match status" value="1"/>
</dbReference>
<organism evidence="13 14">
    <name type="scientific">Amphiprion percula</name>
    <name type="common">Orange clownfish</name>
    <name type="synonym">Lutjanus percula</name>
    <dbReference type="NCBI Taxonomy" id="161767"/>
    <lineage>
        <taxon>Eukaryota</taxon>
        <taxon>Metazoa</taxon>
        <taxon>Chordata</taxon>
        <taxon>Craniata</taxon>
        <taxon>Vertebrata</taxon>
        <taxon>Euteleostomi</taxon>
        <taxon>Actinopterygii</taxon>
        <taxon>Neopterygii</taxon>
        <taxon>Teleostei</taxon>
        <taxon>Neoteleostei</taxon>
        <taxon>Acanthomorphata</taxon>
        <taxon>Ovalentaria</taxon>
        <taxon>Pomacentridae</taxon>
        <taxon>Amphiprion</taxon>
    </lineage>
</organism>
<dbReference type="GO" id="GO:0005576">
    <property type="term" value="C:extracellular region"/>
    <property type="evidence" value="ECO:0007669"/>
    <property type="project" value="UniProtKB-SubCell"/>
</dbReference>
<dbReference type="Ensembl" id="ENSAPET00000005781.1">
    <property type="protein sequence ID" value="ENSAPEP00000005632.1"/>
    <property type="gene ID" value="ENSAPEG00000004043.1"/>
</dbReference>
<comment type="catalytic activity">
    <reaction evidence="10 11">
        <text>L-arginyl-[protein] + NAD(+) = N(omega)-(ADP-D-ribosyl)-L-arginyl-[protein] + nicotinamide + H(+)</text>
        <dbReference type="Rhea" id="RHEA:19149"/>
        <dbReference type="Rhea" id="RHEA-COMP:10532"/>
        <dbReference type="Rhea" id="RHEA-COMP:15087"/>
        <dbReference type="ChEBI" id="CHEBI:15378"/>
        <dbReference type="ChEBI" id="CHEBI:17154"/>
        <dbReference type="ChEBI" id="CHEBI:29965"/>
        <dbReference type="ChEBI" id="CHEBI:57540"/>
        <dbReference type="ChEBI" id="CHEBI:142554"/>
        <dbReference type="EC" id="2.4.2.31"/>
    </reaction>
</comment>
<dbReference type="GO" id="GO:0003950">
    <property type="term" value="F:NAD+ poly-ADP-ribosyltransferase activity"/>
    <property type="evidence" value="ECO:0007669"/>
    <property type="project" value="TreeGrafter"/>
</dbReference>
<evidence type="ECO:0000313" key="14">
    <source>
        <dbReference type="Proteomes" id="UP000265080"/>
    </source>
</evidence>
<dbReference type="AlphaFoldDB" id="A0A3P8S0K4"/>
<evidence type="ECO:0000256" key="1">
    <source>
        <dbReference type="ARBA" id="ARBA00004613"/>
    </source>
</evidence>
<dbReference type="Proteomes" id="UP000265080">
    <property type="component" value="Chromosome 3"/>
</dbReference>
<evidence type="ECO:0000256" key="10">
    <source>
        <dbReference type="ARBA" id="ARBA00047597"/>
    </source>
</evidence>
<dbReference type="PANTHER" id="PTHR10339:SF25">
    <property type="entry name" value="SECRETED EXOENZYME S"/>
    <property type="match status" value="1"/>
</dbReference>
<keyword evidence="5 11" id="KW-0328">Glycosyltransferase</keyword>
<evidence type="ECO:0000256" key="2">
    <source>
        <dbReference type="ARBA" id="ARBA00009558"/>
    </source>
</evidence>
<keyword evidence="8 11" id="KW-0521">NADP</keyword>
<evidence type="ECO:0000256" key="4">
    <source>
        <dbReference type="ARBA" id="ARBA00022656"/>
    </source>
</evidence>
<keyword evidence="12" id="KW-1133">Transmembrane helix</keyword>
<dbReference type="GO" id="GO:0106274">
    <property type="term" value="F:NAD+-protein-arginine ADP-ribosyltransferase activity"/>
    <property type="evidence" value="ECO:0007669"/>
    <property type="project" value="UniProtKB-EC"/>
</dbReference>
<evidence type="ECO:0000313" key="13">
    <source>
        <dbReference type="Ensembl" id="ENSAPEP00000005632.1"/>
    </source>
</evidence>
<keyword evidence="12" id="KW-0472">Membrane</keyword>
<dbReference type="InterPro" id="IPR000768">
    <property type="entry name" value="ART"/>
</dbReference>
<comment type="subcellular location">
    <subcellularLocation>
        <location evidence="1">Secreted</location>
    </subcellularLocation>
</comment>
<sequence>MFDKKPACELKSLRDCTALCVLLGLVLLLYDDPFLILWWPQRPTEKTKATSFPLDMATESIDDMYDGCRSSTASGIDLYGVFESHFNRNFSFTWAFAERNAKKPTHKDLKDDHATVLYLYTKVKYIREEFNRAVKTGKHKYSTDGFKFHYFYFYLTDAIQVLRHNQTWCRTTYHRTWKKFKQNIVNTNMRFGAFTWTTSSKSSAGFDGNVSCFEIYTCLGADITYYSSINQRGQVLIPTYEVFKVTDVLTNDPWCSVVYKLQSTKVPRRYLNCKVTEKLINTYTRPGSTHWQGSQVVMMSACVILLIISSPVLVKYKEKCYVAAVLGALLVFVAVALMLS</sequence>
<evidence type="ECO:0000256" key="9">
    <source>
        <dbReference type="ARBA" id="ARBA00023026"/>
    </source>
</evidence>
<evidence type="ECO:0000256" key="3">
    <source>
        <dbReference type="ARBA" id="ARBA00022525"/>
    </source>
</evidence>
<dbReference type="PRINTS" id="PR00970">
    <property type="entry name" value="RIBTRNSFRASE"/>
</dbReference>
<evidence type="ECO:0000256" key="6">
    <source>
        <dbReference type="ARBA" id="ARBA00022679"/>
    </source>
</evidence>
<feature type="transmembrane region" description="Helical" evidence="12">
    <location>
        <begin position="296"/>
        <end position="314"/>
    </location>
</feature>
<dbReference type="GeneTree" id="ENSGT01030000234601"/>
<accession>A0A3P8S0K4</accession>
<reference evidence="13" key="3">
    <citation type="submission" date="2025-09" db="UniProtKB">
        <authorList>
            <consortium name="Ensembl"/>
        </authorList>
    </citation>
    <scope>IDENTIFICATION</scope>
</reference>
<comment type="similarity">
    <text evidence="2 11">Belongs to the Arg-specific ADP-ribosyltransferase family.</text>
</comment>
<feature type="transmembrane region" description="Helical" evidence="12">
    <location>
        <begin position="321"/>
        <end position="339"/>
    </location>
</feature>
<keyword evidence="9" id="KW-0843">Virulence</keyword>
<reference evidence="13 14" key="1">
    <citation type="submission" date="2018-03" db="EMBL/GenBank/DDBJ databases">
        <title>Finding Nemo's genes: A chromosome-scale reference assembly of the genome of the orange clownfish Amphiprion percula.</title>
        <authorList>
            <person name="Lehmann R."/>
        </authorList>
    </citation>
    <scope>NUCLEOTIDE SEQUENCE</scope>
</reference>
<evidence type="ECO:0000256" key="12">
    <source>
        <dbReference type="SAM" id="Phobius"/>
    </source>
</evidence>
<keyword evidence="7" id="KW-0548">Nucleotidyltransferase</keyword>
<dbReference type="GO" id="GO:0016779">
    <property type="term" value="F:nucleotidyltransferase activity"/>
    <property type="evidence" value="ECO:0007669"/>
    <property type="project" value="UniProtKB-KW"/>
</dbReference>
<dbReference type="STRING" id="161767.ENSAPEP00000005632"/>
<dbReference type="GO" id="GO:0090729">
    <property type="term" value="F:toxin activity"/>
    <property type="evidence" value="ECO:0007669"/>
    <property type="project" value="UniProtKB-KW"/>
</dbReference>
<evidence type="ECO:0000256" key="7">
    <source>
        <dbReference type="ARBA" id="ARBA00022695"/>
    </source>
</evidence>
<reference evidence="13" key="2">
    <citation type="submission" date="2025-08" db="UniProtKB">
        <authorList>
            <consortium name="Ensembl"/>
        </authorList>
    </citation>
    <scope>IDENTIFICATION</scope>
</reference>
<dbReference type="PROSITE" id="PS51996">
    <property type="entry name" value="TR_MART"/>
    <property type="match status" value="1"/>
</dbReference>
<name>A0A3P8S0K4_AMPPE</name>
<dbReference type="PANTHER" id="PTHR10339">
    <property type="entry name" value="ADP-RIBOSYLTRANSFERASE"/>
    <property type="match status" value="1"/>
</dbReference>
<proteinExistence type="inferred from homology"/>
<protein>
    <recommendedName>
        <fullName evidence="11">NAD(P)(+)--arginine ADP-ribosyltransferase</fullName>
        <ecNumber evidence="11">2.4.2.31</ecNumber>
    </recommendedName>
    <alternativeName>
        <fullName evidence="11">Mono(ADP-ribosyl)transferase</fullName>
    </alternativeName>
</protein>
<evidence type="ECO:0000256" key="11">
    <source>
        <dbReference type="RuleBase" id="RU361228"/>
    </source>
</evidence>
<dbReference type="Gene3D" id="3.90.176.10">
    <property type="entry name" value="Toxin ADP-ribosyltransferase, Chain A, domain 1"/>
    <property type="match status" value="1"/>
</dbReference>
<dbReference type="OMA" id="KPVHKHL"/>
<keyword evidence="14" id="KW-1185">Reference proteome</keyword>
<dbReference type="EC" id="2.4.2.31" evidence="11"/>
<keyword evidence="3" id="KW-0964">Secreted</keyword>
<keyword evidence="4" id="KW-0800">Toxin</keyword>
<evidence type="ECO:0000256" key="8">
    <source>
        <dbReference type="ARBA" id="ARBA00022857"/>
    </source>
</evidence>
<evidence type="ECO:0000256" key="5">
    <source>
        <dbReference type="ARBA" id="ARBA00022676"/>
    </source>
</evidence>
<keyword evidence="12" id="KW-0812">Transmembrane</keyword>